<dbReference type="SUPFAM" id="SSF52540">
    <property type="entry name" value="P-loop containing nucleoside triphosphate hydrolases"/>
    <property type="match status" value="2"/>
</dbReference>
<dbReference type="InterPro" id="IPR017871">
    <property type="entry name" value="ABC_transporter-like_CS"/>
</dbReference>
<dbReference type="Gene3D" id="3.40.50.300">
    <property type="entry name" value="P-loop containing nucleotide triphosphate hydrolases"/>
    <property type="match status" value="2"/>
</dbReference>
<evidence type="ECO:0000256" key="9">
    <source>
        <dbReference type="ARBA" id="ARBA00023136"/>
    </source>
</evidence>
<feature type="domain" description="ABC transporter" evidence="10">
    <location>
        <begin position="6"/>
        <end position="242"/>
    </location>
</feature>
<protein>
    <submittedName>
        <fullName evidence="11">Ribose import ATP-binding protein RbsA</fullName>
        <ecNumber evidence="11">3.6.3.17</ecNumber>
    </submittedName>
</protein>
<gene>
    <name evidence="11" type="primary">rbsA_2</name>
    <name evidence="11" type="ORF">Pla110_28370</name>
</gene>
<evidence type="ECO:0000256" key="6">
    <source>
        <dbReference type="ARBA" id="ARBA00022741"/>
    </source>
</evidence>
<dbReference type="GO" id="GO:0005886">
    <property type="term" value="C:plasma membrane"/>
    <property type="evidence" value="ECO:0007669"/>
    <property type="project" value="UniProtKB-SubCell"/>
</dbReference>
<keyword evidence="5" id="KW-0677">Repeat</keyword>
<dbReference type="Pfam" id="PF00005">
    <property type="entry name" value="ABC_tran"/>
    <property type="match status" value="2"/>
</dbReference>
<dbReference type="CDD" id="cd03215">
    <property type="entry name" value="ABC_Carb_Monos_II"/>
    <property type="match status" value="1"/>
</dbReference>
<organism evidence="11 12">
    <name type="scientific">Polystyrenella longa</name>
    <dbReference type="NCBI Taxonomy" id="2528007"/>
    <lineage>
        <taxon>Bacteria</taxon>
        <taxon>Pseudomonadati</taxon>
        <taxon>Planctomycetota</taxon>
        <taxon>Planctomycetia</taxon>
        <taxon>Planctomycetales</taxon>
        <taxon>Planctomycetaceae</taxon>
        <taxon>Polystyrenella</taxon>
    </lineage>
</organism>
<dbReference type="AlphaFoldDB" id="A0A518CPF1"/>
<dbReference type="PANTHER" id="PTHR43790:SF3">
    <property type="entry name" value="D-ALLOSE IMPORT ATP-BINDING PROTEIN ALSA-RELATED"/>
    <property type="match status" value="1"/>
</dbReference>
<evidence type="ECO:0000256" key="5">
    <source>
        <dbReference type="ARBA" id="ARBA00022737"/>
    </source>
</evidence>
<dbReference type="EC" id="3.6.3.17" evidence="11"/>
<dbReference type="InterPro" id="IPR003593">
    <property type="entry name" value="AAA+_ATPase"/>
</dbReference>
<name>A0A518CPF1_9PLAN</name>
<dbReference type="Proteomes" id="UP000317178">
    <property type="component" value="Chromosome"/>
</dbReference>
<dbReference type="PROSITE" id="PS50893">
    <property type="entry name" value="ABC_TRANSPORTER_2"/>
    <property type="match status" value="2"/>
</dbReference>
<accession>A0A518CPF1</accession>
<dbReference type="FunFam" id="3.40.50.300:FF:000127">
    <property type="entry name" value="Ribose import ATP-binding protein RbsA"/>
    <property type="match status" value="1"/>
</dbReference>
<keyword evidence="9" id="KW-0472">Membrane</keyword>
<evidence type="ECO:0000313" key="11">
    <source>
        <dbReference type="EMBL" id="QDU81100.1"/>
    </source>
</evidence>
<keyword evidence="11" id="KW-0378">Hydrolase</keyword>
<dbReference type="InterPro" id="IPR027417">
    <property type="entry name" value="P-loop_NTPase"/>
</dbReference>
<evidence type="ECO:0000256" key="2">
    <source>
        <dbReference type="ARBA" id="ARBA00022448"/>
    </source>
</evidence>
<evidence type="ECO:0000256" key="1">
    <source>
        <dbReference type="ARBA" id="ARBA00004202"/>
    </source>
</evidence>
<evidence type="ECO:0000259" key="10">
    <source>
        <dbReference type="PROSITE" id="PS50893"/>
    </source>
</evidence>
<comment type="subcellular location">
    <subcellularLocation>
        <location evidence="1">Cell membrane</location>
        <topology evidence="1">Peripheral membrane protein</topology>
    </subcellularLocation>
</comment>
<evidence type="ECO:0000313" key="12">
    <source>
        <dbReference type="Proteomes" id="UP000317178"/>
    </source>
</evidence>
<keyword evidence="3" id="KW-1003">Cell membrane</keyword>
<keyword evidence="12" id="KW-1185">Reference proteome</keyword>
<dbReference type="GO" id="GO:0005524">
    <property type="term" value="F:ATP binding"/>
    <property type="evidence" value="ECO:0007669"/>
    <property type="project" value="UniProtKB-KW"/>
</dbReference>
<dbReference type="RefSeq" id="WP_144996316.1">
    <property type="nucleotide sequence ID" value="NZ_CP036281.1"/>
</dbReference>
<keyword evidence="8" id="KW-1278">Translocase</keyword>
<dbReference type="PROSITE" id="PS00211">
    <property type="entry name" value="ABC_TRANSPORTER_1"/>
    <property type="match status" value="1"/>
</dbReference>
<dbReference type="InterPro" id="IPR050107">
    <property type="entry name" value="ABC_carbohydrate_import_ATPase"/>
</dbReference>
<dbReference type="GO" id="GO:0016887">
    <property type="term" value="F:ATP hydrolysis activity"/>
    <property type="evidence" value="ECO:0007669"/>
    <property type="project" value="InterPro"/>
</dbReference>
<dbReference type="EMBL" id="CP036281">
    <property type="protein sequence ID" value="QDU81100.1"/>
    <property type="molecule type" value="Genomic_DNA"/>
</dbReference>
<dbReference type="OrthoDB" id="9771863at2"/>
<feature type="domain" description="ABC transporter" evidence="10">
    <location>
        <begin position="253"/>
        <end position="495"/>
    </location>
</feature>
<reference evidence="11 12" key="1">
    <citation type="submission" date="2019-02" db="EMBL/GenBank/DDBJ databases">
        <title>Deep-cultivation of Planctomycetes and their phenomic and genomic characterization uncovers novel biology.</title>
        <authorList>
            <person name="Wiegand S."/>
            <person name="Jogler M."/>
            <person name="Boedeker C."/>
            <person name="Pinto D."/>
            <person name="Vollmers J."/>
            <person name="Rivas-Marin E."/>
            <person name="Kohn T."/>
            <person name="Peeters S.H."/>
            <person name="Heuer A."/>
            <person name="Rast P."/>
            <person name="Oberbeckmann S."/>
            <person name="Bunk B."/>
            <person name="Jeske O."/>
            <person name="Meyerdierks A."/>
            <person name="Storesund J.E."/>
            <person name="Kallscheuer N."/>
            <person name="Luecker S."/>
            <person name="Lage O.M."/>
            <person name="Pohl T."/>
            <person name="Merkel B.J."/>
            <person name="Hornburger P."/>
            <person name="Mueller R.-W."/>
            <person name="Bruemmer F."/>
            <person name="Labrenz M."/>
            <person name="Spormann A.M."/>
            <person name="Op den Camp H."/>
            <person name="Overmann J."/>
            <person name="Amann R."/>
            <person name="Jetten M.S.M."/>
            <person name="Mascher T."/>
            <person name="Medema M.H."/>
            <person name="Devos D.P."/>
            <person name="Kaster A.-K."/>
            <person name="Ovreas L."/>
            <person name="Rohde M."/>
            <person name="Galperin M.Y."/>
            <person name="Jogler C."/>
        </authorList>
    </citation>
    <scope>NUCLEOTIDE SEQUENCE [LARGE SCALE GENOMIC DNA]</scope>
    <source>
        <strain evidence="11 12">Pla110</strain>
    </source>
</reference>
<proteinExistence type="predicted"/>
<keyword evidence="2" id="KW-0813">Transport</keyword>
<keyword evidence="6" id="KW-0547">Nucleotide-binding</keyword>
<keyword evidence="4" id="KW-0762">Sugar transport</keyword>
<dbReference type="PANTHER" id="PTHR43790">
    <property type="entry name" value="CARBOHYDRATE TRANSPORT ATP-BINDING PROTEIN MG119-RELATED"/>
    <property type="match status" value="1"/>
</dbReference>
<evidence type="ECO:0000256" key="4">
    <source>
        <dbReference type="ARBA" id="ARBA00022597"/>
    </source>
</evidence>
<evidence type="ECO:0000256" key="3">
    <source>
        <dbReference type="ARBA" id="ARBA00022475"/>
    </source>
</evidence>
<sequence length="497" mass="54535">MSDTLLTMRNISKRFGATQALKDVHFDVKAGKILALVGENGAGKSTLMKVLSGAHSPDSGAMQLCGKPYSPAGPHEARLAGISMIYQELNLAPDLSVEDNIMLGREDSVAGFLSRSEQYPRVRDALAKLGHPGLKPHTLVRELSIAAQQLVEIARALVFDSKVVVFDEPTSSLTQHDVRHLFKVINQLKEQGLGIIYISHFLEEVREIGDEYAVLRDGESVGSGSLEGTSEEDIVRLMVGRDVNELFPQVPHTPGETVVQISNLSGEKIPRKVELNIRRGEILGISGLVGAGRTELIRCMYGLDPIRTGQVKVNNIDVRPTPANMIERGIGIVSEDRKQEGLAQNCSISDNITFSNLAPYSSFGLLNLNKRYQAVLKWMQKLQVKAHSPEQMLVELSGGNQQKVALARVMHQEADIFLFDEPTRGIDVGTKSEIYRQMGELAAQDKAIVFVSSYLTELLAVCDRIAVMSRGQLLEVRPRADWTEESLMSVAISGEAL</sequence>
<keyword evidence="7 11" id="KW-0067">ATP-binding</keyword>
<evidence type="ECO:0000256" key="8">
    <source>
        <dbReference type="ARBA" id="ARBA00022967"/>
    </source>
</evidence>
<dbReference type="InterPro" id="IPR003439">
    <property type="entry name" value="ABC_transporter-like_ATP-bd"/>
</dbReference>
<dbReference type="CDD" id="cd03216">
    <property type="entry name" value="ABC_Carb_Monos_I"/>
    <property type="match status" value="1"/>
</dbReference>
<dbReference type="SMART" id="SM00382">
    <property type="entry name" value="AAA"/>
    <property type="match status" value="2"/>
</dbReference>
<evidence type="ECO:0000256" key="7">
    <source>
        <dbReference type="ARBA" id="ARBA00022840"/>
    </source>
</evidence>
<dbReference type="KEGG" id="plon:Pla110_28370"/>